<evidence type="ECO:0000256" key="1">
    <source>
        <dbReference type="SAM" id="MobiDB-lite"/>
    </source>
</evidence>
<feature type="region of interest" description="Disordered" evidence="1">
    <location>
        <begin position="1"/>
        <end position="24"/>
    </location>
</feature>
<dbReference type="EMBL" id="JBBXMP010000393">
    <property type="protein sequence ID" value="KAL0057983.1"/>
    <property type="molecule type" value="Genomic_DNA"/>
</dbReference>
<keyword evidence="3" id="KW-1185">Reference proteome</keyword>
<accession>A0ABR2Z9J0</accession>
<gene>
    <name evidence="2" type="ORF">AAF712_015356</name>
</gene>
<name>A0ABR2Z9J0_9AGAR</name>
<comment type="caution">
    <text evidence="2">The sequence shown here is derived from an EMBL/GenBank/DDBJ whole genome shotgun (WGS) entry which is preliminary data.</text>
</comment>
<proteinExistence type="predicted"/>
<reference evidence="2 3" key="1">
    <citation type="submission" date="2024-05" db="EMBL/GenBank/DDBJ databases">
        <title>A draft genome resource for the thread blight pathogen Marasmius tenuissimus strain MS-2.</title>
        <authorList>
            <person name="Yulfo-Soto G.E."/>
            <person name="Baruah I.K."/>
            <person name="Amoako-Attah I."/>
            <person name="Bukari Y."/>
            <person name="Meinhardt L.W."/>
            <person name="Bailey B.A."/>
            <person name="Cohen S.P."/>
        </authorList>
    </citation>
    <scope>NUCLEOTIDE SEQUENCE [LARGE SCALE GENOMIC DNA]</scope>
    <source>
        <strain evidence="2 3">MS-2</strain>
    </source>
</reference>
<dbReference type="Proteomes" id="UP001437256">
    <property type="component" value="Unassembled WGS sequence"/>
</dbReference>
<protein>
    <submittedName>
        <fullName evidence="2">Uncharacterized protein</fullName>
    </submittedName>
</protein>
<evidence type="ECO:0000313" key="2">
    <source>
        <dbReference type="EMBL" id="KAL0057983.1"/>
    </source>
</evidence>
<sequence>MPKQNHDVTRGIGQLTDEKDLPTTEKAWEAVMKRVDGIDDGMNKGWKEDIDTLRELSI</sequence>
<organism evidence="2 3">
    <name type="scientific">Marasmius tenuissimus</name>
    <dbReference type="NCBI Taxonomy" id="585030"/>
    <lineage>
        <taxon>Eukaryota</taxon>
        <taxon>Fungi</taxon>
        <taxon>Dikarya</taxon>
        <taxon>Basidiomycota</taxon>
        <taxon>Agaricomycotina</taxon>
        <taxon>Agaricomycetes</taxon>
        <taxon>Agaricomycetidae</taxon>
        <taxon>Agaricales</taxon>
        <taxon>Marasmiineae</taxon>
        <taxon>Marasmiaceae</taxon>
        <taxon>Marasmius</taxon>
    </lineage>
</organism>
<evidence type="ECO:0000313" key="3">
    <source>
        <dbReference type="Proteomes" id="UP001437256"/>
    </source>
</evidence>